<dbReference type="EMBL" id="JACHXF010000014">
    <property type="protein sequence ID" value="MBB3098283.1"/>
    <property type="molecule type" value="Genomic_DNA"/>
</dbReference>
<sequence>MTELVRCHRQQRSAGLPRPRAPRVRDHRLRPSGPAWPVYEFAESDYCYGIGPIRIRLVRVNWAQPIPHEGDLWLGVHAIVIDRSGREGAVREMLVRADSVPVPPACKRPRLRVLRSTPV</sequence>
<keyword evidence="2" id="KW-1185">Reference proteome</keyword>
<accession>A0A7W5AL45</accession>
<gene>
    <name evidence="1" type="ORF">FHR83_005978</name>
</gene>
<dbReference type="Proteomes" id="UP000590749">
    <property type="component" value="Unassembled WGS sequence"/>
</dbReference>
<evidence type="ECO:0000313" key="1">
    <source>
        <dbReference type="EMBL" id="MBB3098283.1"/>
    </source>
</evidence>
<comment type="caution">
    <text evidence="1">The sequence shown here is derived from an EMBL/GenBank/DDBJ whole genome shotgun (WGS) entry which is preliminary data.</text>
</comment>
<evidence type="ECO:0000313" key="2">
    <source>
        <dbReference type="Proteomes" id="UP000590749"/>
    </source>
</evidence>
<dbReference type="AlphaFoldDB" id="A0A7W5AL45"/>
<dbReference type="RefSeq" id="WP_229795133.1">
    <property type="nucleotide sequence ID" value="NZ_BMPW01000016.1"/>
</dbReference>
<proteinExistence type="predicted"/>
<name>A0A7W5AL45_9ACTN</name>
<protein>
    <submittedName>
        <fullName evidence="1">Uncharacterized protein</fullName>
    </submittedName>
</protein>
<reference evidence="1 2" key="1">
    <citation type="submission" date="2020-08" db="EMBL/GenBank/DDBJ databases">
        <title>Genomic Encyclopedia of Type Strains, Phase III (KMG-III): the genomes of soil and plant-associated and newly described type strains.</title>
        <authorList>
            <person name="Whitman W."/>
        </authorList>
    </citation>
    <scope>NUCLEOTIDE SEQUENCE [LARGE SCALE GENOMIC DNA]</scope>
    <source>
        <strain evidence="1 2">CECT 3287</strain>
    </source>
</reference>
<organism evidence="1 2">
    <name type="scientific">Actinoplanes campanulatus</name>
    <dbReference type="NCBI Taxonomy" id="113559"/>
    <lineage>
        <taxon>Bacteria</taxon>
        <taxon>Bacillati</taxon>
        <taxon>Actinomycetota</taxon>
        <taxon>Actinomycetes</taxon>
        <taxon>Micromonosporales</taxon>
        <taxon>Micromonosporaceae</taxon>
        <taxon>Actinoplanes</taxon>
    </lineage>
</organism>